<dbReference type="PANTHER" id="PTHR24362">
    <property type="entry name" value="SERINE/THREONINE-PROTEIN KINASE NEK"/>
    <property type="match status" value="1"/>
</dbReference>
<evidence type="ECO:0000256" key="1">
    <source>
        <dbReference type="SAM" id="MobiDB-lite"/>
    </source>
</evidence>
<dbReference type="PROSITE" id="PS50011">
    <property type="entry name" value="PROTEIN_KINASE_DOM"/>
    <property type="match status" value="1"/>
</dbReference>
<organism evidence="3 4">
    <name type="scientific">Heliocybe sulcata</name>
    <dbReference type="NCBI Taxonomy" id="5364"/>
    <lineage>
        <taxon>Eukaryota</taxon>
        <taxon>Fungi</taxon>
        <taxon>Dikarya</taxon>
        <taxon>Basidiomycota</taxon>
        <taxon>Agaricomycotina</taxon>
        <taxon>Agaricomycetes</taxon>
        <taxon>Gloeophyllales</taxon>
        <taxon>Gloeophyllaceae</taxon>
        <taxon>Heliocybe</taxon>
    </lineage>
</organism>
<dbReference type="Gene3D" id="1.10.510.10">
    <property type="entry name" value="Transferase(Phosphotransferase) domain 1"/>
    <property type="match status" value="1"/>
</dbReference>
<dbReference type="InterPro" id="IPR011009">
    <property type="entry name" value="Kinase-like_dom_sf"/>
</dbReference>
<dbReference type="InterPro" id="IPR000719">
    <property type="entry name" value="Prot_kinase_dom"/>
</dbReference>
<dbReference type="Pfam" id="PF00069">
    <property type="entry name" value="Pkinase"/>
    <property type="match status" value="1"/>
</dbReference>
<proteinExistence type="predicted"/>
<name>A0A5C3NN44_9AGAM</name>
<keyword evidence="3" id="KW-0808">Transferase</keyword>
<protein>
    <submittedName>
        <fullName evidence="3">Kinase-like protein</fullName>
    </submittedName>
</protein>
<dbReference type="GO" id="GO:0004672">
    <property type="term" value="F:protein kinase activity"/>
    <property type="evidence" value="ECO:0007669"/>
    <property type="project" value="InterPro"/>
</dbReference>
<accession>A0A5C3NN44</accession>
<dbReference type="PANTHER" id="PTHR24362:SF309">
    <property type="entry name" value="PROTEIN KINASE DOMAIN-CONTAINING PROTEIN"/>
    <property type="match status" value="1"/>
</dbReference>
<keyword evidence="3" id="KW-0418">Kinase</keyword>
<reference evidence="3 4" key="1">
    <citation type="journal article" date="2019" name="Nat. Ecol. Evol.">
        <title>Megaphylogeny resolves global patterns of mushroom evolution.</title>
        <authorList>
            <person name="Varga T."/>
            <person name="Krizsan K."/>
            <person name="Foldi C."/>
            <person name="Dima B."/>
            <person name="Sanchez-Garcia M."/>
            <person name="Sanchez-Ramirez S."/>
            <person name="Szollosi G.J."/>
            <person name="Szarkandi J.G."/>
            <person name="Papp V."/>
            <person name="Albert L."/>
            <person name="Andreopoulos W."/>
            <person name="Angelini C."/>
            <person name="Antonin V."/>
            <person name="Barry K.W."/>
            <person name="Bougher N.L."/>
            <person name="Buchanan P."/>
            <person name="Buyck B."/>
            <person name="Bense V."/>
            <person name="Catcheside P."/>
            <person name="Chovatia M."/>
            <person name="Cooper J."/>
            <person name="Damon W."/>
            <person name="Desjardin D."/>
            <person name="Finy P."/>
            <person name="Geml J."/>
            <person name="Haridas S."/>
            <person name="Hughes K."/>
            <person name="Justo A."/>
            <person name="Karasinski D."/>
            <person name="Kautmanova I."/>
            <person name="Kiss B."/>
            <person name="Kocsube S."/>
            <person name="Kotiranta H."/>
            <person name="LaButti K.M."/>
            <person name="Lechner B.E."/>
            <person name="Liimatainen K."/>
            <person name="Lipzen A."/>
            <person name="Lukacs Z."/>
            <person name="Mihaltcheva S."/>
            <person name="Morgado L.N."/>
            <person name="Niskanen T."/>
            <person name="Noordeloos M.E."/>
            <person name="Ohm R.A."/>
            <person name="Ortiz-Santana B."/>
            <person name="Ovrebo C."/>
            <person name="Racz N."/>
            <person name="Riley R."/>
            <person name="Savchenko A."/>
            <person name="Shiryaev A."/>
            <person name="Soop K."/>
            <person name="Spirin V."/>
            <person name="Szebenyi C."/>
            <person name="Tomsovsky M."/>
            <person name="Tulloss R.E."/>
            <person name="Uehling J."/>
            <person name="Grigoriev I.V."/>
            <person name="Vagvolgyi C."/>
            <person name="Papp T."/>
            <person name="Martin F.M."/>
            <person name="Miettinen O."/>
            <person name="Hibbett D.S."/>
            <person name="Nagy L.G."/>
        </authorList>
    </citation>
    <scope>NUCLEOTIDE SEQUENCE [LARGE SCALE GENOMIC DNA]</scope>
    <source>
        <strain evidence="3 4">OMC1185</strain>
    </source>
</reference>
<evidence type="ECO:0000313" key="4">
    <source>
        <dbReference type="Proteomes" id="UP000305948"/>
    </source>
</evidence>
<evidence type="ECO:0000313" key="3">
    <source>
        <dbReference type="EMBL" id="TFK55051.1"/>
    </source>
</evidence>
<dbReference type="SMART" id="SM00220">
    <property type="entry name" value="S_TKc"/>
    <property type="match status" value="1"/>
</dbReference>
<dbReference type="AlphaFoldDB" id="A0A5C3NN44"/>
<feature type="region of interest" description="Disordered" evidence="1">
    <location>
        <begin position="9"/>
        <end position="43"/>
    </location>
</feature>
<dbReference type="EMBL" id="ML213505">
    <property type="protein sequence ID" value="TFK55051.1"/>
    <property type="molecule type" value="Genomic_DNA"/>
</dbReference>
<keyword evidence="4" id="KW-1185">Reference proteome</keyword>
<dbReference type="OrthoDB" id="3173976at2759"/>
<dbReference type="SUPFAM" id="SSF56112">
    <property type="entry name" value="Protein kinase-like (PK-like)"/>
    <property type="match status" value="1"/>
</dbReference>
<sequence length="347" mass="39333">MALMCHIPVQSSTPRSHSRHDSDSESLSSPGTSHSFDEDEVNSRTTPYWPKYQVLLELKGIHLDTHRDVQEFYQQHCAKQEPDNVHEITCQAGYINAFRCNDSDALCPDPGLPDNLFRGTRLRDGLKVIVKAVHLLSREFDIIRRLVLSPLRDDPTNHTIPVHELVEVPCDNIAFIVMEEWQSLYVIDPPCCLRNFLCAVRQCIEHVAFLHRNHIAHLDISMRNLLTDNNGRYGYIDYELSHQFEGVTNPMLCGYRGTEVAPELENGEFGNPYKADVWALGIFLLRCCKLTGYSTLELSSLVRRMLSTCPDERPSAAAALEAFDATVPCIGEDRLQMSSFNSHHSHG</sequence>
<dbReference type="GO" id="GO:0005524">
    <property type="term" value="F:ATP binding"/>
    <property type="evidence" value="ECO:0007669"/>
    <property type="project" value="InterPro"/>
</dbReference>
<dbReference type="STRING" id="5364.A0A5C3NN44"/>
<evidence type="ECO:0000259" key="2">
    <source>
        <dbReference type="PROSITE" id="PS50011"/>
    </source>
</evidence>
<feature type="domain" description="Protein kinase" evidence="2">
    <location>
        <begin position="83"/>
        <end position="327"/>
    </location>
</feature>
<dbReference type="Proteomes" id="UP000305948">
    <property type="component" value="Unassembled WGS sequence"/>
</dbReference>
<gene>
    <name evidence="3" type="ORF">OE88DRAFT_994495</name>
</gene>